<comment type="caution">
    <text evidence="7">The sequence shown here is derived from an EMBL/GenBank/DDBJ whole genome shotgun (WGS) entry which is preliminary data.</text>
</comment>
<feature type="transmembrane region" description="Helical" evidence="5">
    <location>
        <begin position="102"/>
        <end position="123"/>
    </location>
</feature>
<dbReference type="Proteomes" id="UP000615446">
    <property type="component" value="Unassembled WGS sequence"/>
</dbReference>
<reference evidence="7" key="1">
    <citation type="submission" date="2019-10" db="EMBL/GenBank/DDBJ databases">
        <title>Conservation and host-specific expression of non-tandemly repeated heterogenous ribosome RNA gene in arbuscular mycorrhizal fungi.</title>
        <authorList>
            <person name="Maeda T."/>
            <person name="Kobayashi Y."/>
            <person name="Nakagawa T."/>
            <person name="Ezawa T."/>
            <person name="Yamaguchi K."/>
            <person name="Bino T."/>
            <person name="Nishimoto Y."/>
            <person name="Shigenobu S."/>
            <person name="Kawaguchi M."/>
        </authorList>
    </citation>
    <scope>NUCLEOTIDE SEQUENCE</scope>
    <source>
        <strain evidence="7">HR1</strain>
    </source>
</reference>
<feature type="transmembrane region" description="Helical" evidence="5">
    <location>
        <begin position="355"/>
        <end position="377"/>
    </location>
</feature>
<feature type="transmembrane region" description="Helical" evidence="5">
    <location>
        <begin position="389"/>
        <end position="408"/>
    </location>
</feature>
<dbReference type="Pfam" id="PF06813">
    <property type="entry name" value="Nodulin-like"/>
    <property type="match status" value="1"/>
</dbReference>
<feature type="transmembrane region" description="Helical" evidence="5">
    <location>
        <begin position="6"/>
        <end position="24"/>
    </location>
</feature>
<dbReference type="PANTHER" id="PTHR21576:SF158">
    <property type="entry name" value="RIBOSOMAL RNA-PROCESSING PROTEIN 12-LIKE CONSERVED DOMAIN-CONTAINING PROTEIN"/>
    <property type="match status" value="1"/>
</dbReference>
<feature type="transmembrane region" description="Helical" evidence="5">
    <location>
        <begin position="328"/>
        <end position="349"/>
    </location>
</feature>
<dbReference type="GO" id="GO:0022857">
    <property type="term" value="F:transmembrane transporter activity"/>
    <property type="evidence" value="ECO:0007669"/>
    <property type="project" value="InterPro"/>
</dbReference>
<dbReference type="InterPro" id="IPR056555">
    <property type="entry name" value="NFD4_C"/>
</dbReference>
<organism evidence="7 8">
    <name type="scientific">Rhizophagus clarus</name>
    <dbReference type="NCBI Taxonomy" id="94130"/>
    <lineage>
        <taxon>Eukaryota</taxon>
        <taxon>Fungi</taxon>
        <taxon>Fungi incertae sedis</taxon>
        <taxon>Mucoromycota</taxon>
        <taxon>Glomeromycotina</taxon>
        <taxon>Glomeromycetes</taxon>
        <taxon>Glomerales</taxon>
        <taxon>Glomeraceae</taxon>
        <taxon>Rhizophagus</taxon>
    </lineage>
</organism>
<gene>
    <name evidence="7" type="ORF">RCL2_000202400</name>
</gene>
<dbReference type="GO" id="GO:0000329">
    <property type="term" value="C:fungal-type vacuole membrane"/>
    <property type="evidence" value="ECO:0007669"/>
    <property type="project" value="TreeGrafter"/>
</dbReference>
<dbReference type="InterPro" id="IPR010658">
    <property type="entry name" value="Nodulin-like"/>
</dbReference>
<accession>A0A8H3KX09</accession>
<dbReference type="SUPFAM" id="SSF103473">
    <property type="entry name" value="MFS general substrate transporter"/>
    <property type="match status" value="1"/>
</dbReference>
<dbReference type="OrthoDB" id="410267at2759"/>
<feature type="transmembrane region" description="Helical" evidence="5">
    <location>
        <begin position="250"/>
        <end position="277"/>
    </location>
</feature>
<comment type="subcellular location">
    <subcellularLocation>
        <location evidence="1">Membrane</location>
        <topology evidence="1">Multi-pass membrane protein</topology>
    </subcellularLocation>
</comment>
<name>A0A8H3KX09_9GLOM</name>
<evidence type="ECO:0000256" key="4">
    <source>
        <dbReference type="ARBA" id="ARBA00023136"/>
    </source>
</evidence>
<feature type="transmembrane region" description="Helical" evidence="5">
    <location>
        <begin position="162"/>
        <end position="186"/>
    </location>
</feature>
<dbReference type="AlphaFoldDB" id="A0A8H3KX09"/>
<evidence type="ECO:0000256" key="2">
    <source>
        <dbReference type="ARBA" id="ARBA00022692"/>
    </source>
</evidence>
<dbReference type="PROSITE" id="PS50850">
    <property type="entry name" value="MFS"/>
    <property type="match status" value="1"/>
</dbReference>
<dbReference type="InterPro" id="IPR020846">
    <property type="entry name" value="MFS_dom"/>
</dbReference>
<evidence type="ECO:0000259" key="6">
    <source>
        <dbReference type="PROSITE" id="PS50850"/>
    </source>
</evidence>
<keyword evidence="3 5" id="KW-1133">Transmembrane helix</keyword>
<dbReference type="PANTHER" id="PTHR21576">
    <property type="entry name" value="UNCHARACTERIZED NODULIN-LIKE PROTEIN"/>
    <property type="match status" value="1"/>
</dbReference>
<dbReference type="Gene3D" id="1.20.1250.20">
    <property type="entry name" value="MFS general substrate transporter like domains"/>
    <property type="match status" value="1"/>
</dbReference>
<evidence type="ECO:0000256" key="5">
    <source>
        <dbReference type="SAM" id="Phobius"/>
    </source>
</evidence>
<evidence type="ECO:0000256" key="3">
    <source>
        <dbReference type="ARBA" id="ARBA00022989"/>
    </source>
</evidence>
<evidence type="ECO:0000313" key="8">
    <source>
        <dbReference type="Proteomes" id="UP000615446"/>
    </source>
</evidence>
<keyword evidence="2 5" id="KW-0812">Transmembrane</keyword>
<evidence type="ECO:0000256" key="1">
    <source>
        <dbReference type="ARBA" id="ARBA00004141"/>
    </source>
</evidence>
<dbReference type="Pfam" id="PF23262">
    <property type="entry name" value="NFD4_C"/>
    <property type="match status" value="1"/>
</dbReference>
<feature type="transmembrane region" description="Helical" evidence="5">
    <location>
        <begin position="428"/>
        <end position="449"/>
    </location>
</feature>
<proteinExistence type="predicted"/>
<feature type="transmembrane region" description="Helical" evidence="5">
    <location>
        <begin position="73"/>
        <end position="90"/>
    </location>
</feature>
<feature type="transmembrane region" description="Helical" evidence="5">
    <location>
        <begin position="135"/>
        <end position="156"/>
    </location>
</feature>
<evidence type="ECO:0000313" key="7">
    <source>
        <dbReference type="EMBL" id="GES74551.1"/>
    </source>
</evidence>
<dbReference type="EMBL" id="BLAL01000012">
    <property type="protein sequence ID" value="GES74551.1"/>
    <property type="molecule type" value="Genomic_DNA"/>
</dbReference>
<sequence>MNLRIISFLAALLISSVCGTQYLFSAYSTKLAERLDFSSIQINTIGSAANYGVYLGKPIFGYVADNFGGKRPFFAAFIIFIGYFCLAMTYEGNLTPSFLLCAFYMFIAGMASAAGLMSSLVIVAKNVTSFRGISLGAPIALSGLSAAIFSELNNIWFQDDTYHFLLFLATSTGLCILIGSWFLIVVPPPIINRETTVVSFEEGNSSSCNHNSEIIEQNNKFEDTPLLQNKVKEEINIGGWDFINNNDAKLLAITMFFFSGAGLMYINNVGTIIKSLYFSHSSDLSVLPPIYELQNSHVFVLSIFSCLGRLSIGFISDMARLLLKIPRLTFFILSGVWIFLAQLLIIFYVDDLYKLMVVTIFVGFGFGNLYAITPIIISEWFGIKNFGSNWGIIACVPAFGGQLFNLLFGYNNDQRQRSDCTGVDCYILVFYFSAFACLFSICISLGLFYKKNKQ</sequence>
<protein>
    <submittedName>
        <fullName evidence="7">Major facilitator superfamily domain-containing protein</fullName>
    </submittedName>
</protein>
<dbReference type="InterPro" id="IPR036259">
    <property type="entry name" value="MFS_trans_sf"/>
</dbReference>
<feature type="transmembrane region" description="Helical" evidence="5">
    <location>
        <begin position="297"/>
        <end position="316"/>
    </location>
</feature>
<keyword evidence="4 5" id="KW-0472">Membrane</keyword>
<feature type="domain" description="Major facilitator superfamily (MFS) profile" evidence="6">
    <location>
        <begin position="1"/>
        <end position="452"/>
    </location>
</feature>